<evidence type="ECO:0000313" key="2">
    <source>
        <dbReference type="EMBL" id="ACQ80444.1"/>
    </source>
</evidence>
<dbReference type="Gene3D" id="3.90.79.10">
    <property type="entry name" value="Nucleoside Triphosphate Pyrophosphohydrolase"/>
    <property type="match status" value="1"/>
</dbReference>
<dbReference type="HOGENOM" id="CLU_062658_5_2_11"/>
<dbReference type="InterPro" id="IPR000086">
    <property type="entry name" value="NUDIX_hydrolase_dom"/>
</dbReference>
<keyword evidence="2" id="KW-0378">Hydrolase</keyword>
<keyword evidence="3" id="KW-1185">Reference proteome</keyword>
<sequence>MTWTTHSTRDVYTNPWIRVREDAVTRPDGSPGIYGVVDVAPAVFVVAVDDEDSVVLVELERYTTGVLSLEVPAGGSDGEELLVAAQRELLEETGLLAGSWSPLGAVWALNGVARAREHVFLARELTLGGPAVGAAEEGIRGTRRVPLAEALRLVREGGITDASTVTALTFAALELGRFP</sequence>
<dbReference type="GO" id="GO:0016787">
    <property type="term" value="F:hydrolase activity"/>
    <property type="evidence" value="ECO:0007669"/>
    <property type="project" value="UniProtKB-KW"/>
</dbReference>
<protein>
    <submittedName>
        <fullName evidence="2">NUDIX hydrolase</fullName>
    </submittedName>
</protein>
<dbReference type="eggNOG" id="COG0494">
    <property type="taxonomic scope" value="Bacteria"/>
</dbReference>
<dbReference type="Pfam" id="PF00293">
    <property type="entry name" value="NUDIX"/>
    <property type="match status" value="1"/>
</dbReference>
<evidence type="ECO:0000313" key="3">
    <source>
        <dbReference type="Proteomes" id="UP000007962"/>
    </source>
</evidence>
<reference evidence="2 3" key="1">
    <citation type="journal article" date="2009" name="Stand. Genomic Sci.">
        <title>Complete genome sequence of Beutenbergia cavernae type strain (HKI 0122).</title>
        <authorList>
            <person name="Land M."/>
            <person name="Pukall R."/>
            <person name="Abt B."/>
            <person name="Goker M."/>
            <person name="Rohde M."/>
            <person name="Glavina Del Rio T."/>
            <person name="Tice H."/>
            <person name="Copeland A."/>
            <person name="Cheng J.F."/>
            <person name="Lucas S."/>
            <person name="Chen F."/>
            <person name="Nolan M."/>
            <person name="Bruce D."/>
            <person name="Goodwin L."/>
            <person name="Pitluck S."/>
            <person name="Ivanova N."/>
            <person name="Mavromatis K."/>
            <person name="Ovchinnikova G."/>
            <person name="Pati A."/>
            <person name="Chen A."/>
            <person name="Palaniappan K."/>
            <person name="Hauser L."/>
            <person name="Chang Y.J."/>
            <person name="Jefferies C.C."/>
            <person name="Saunders E."/>
            <person name="Brettin T."/>
            <person name="Detter J.C."/>
            <person name="Han C."/>
            <person name="Chain P."/>
            <person name="Bristow J."/>
            <person name="Eisen J.A."/>
            <person name="Markowitz V."/>
            <person name="Hugenholtz P."/>
            <person name="Kyrpides N.C."/>
            <person name="Klenk H.P."/>
            <person name="Lapidus A."/>
        </authorList>
    </citation>
    <scope>NUCLEOTIDE SEQUENCE [LARGE SCALE GENOMIC DNA]</scope>
    <source>
        <strain evidence="3">ATCC BAA-8 / DSM 12333 / NBRC 16432</strain>
    </source>
</reference>
<dbReference type="STRING" id="471853.Bcav_2192"/>
<organism evidence="2 3">
    <name type="scientific">Beutenbergia cavernae (strain ATCC BAA-8 / DSM 12333 / CCUG 43141 / JCM 11478 / NBRC 16432 / NCIMB 13614 / HKI 0122)</name>
    <dbReference type="NCBI Taxonomy" id="471853"/>
    <lineage>
        <taxon>Bacteria</taxon>
        <taxon>Bacillati</taxon>
        <taxon>Actinomycetota</taxon>
        <taxon>Actinomycetes</taxon>
        <taxon>Micrococcales</taxon>
        <taxon>Beutenbergiaceae</taxon>
        <taxon>Beutenbergia</taxon>
    </lineage>
</organism>
<proteinExistence type="predicted"/>
<dbReference type="OrthoDB" id="177518at2"/>
<dbReference type="InterPro" id="IPR015797">
    <property type="entry name" value="NUDIX_hydrolase-like_dom_sf"/>
</dbReference>
<dbReference type="Proteomes" id="UP000007962">
    <property type="component" value="Chromosome"/>
</dbReference>
<dbReference type="EMBL" id="CP001618">
    <property type="protein sequence ID" value="ACQ80444.1"/>
    <property type="molecule type" value="Genomic_DNA"/>
</dbReference>
<evidence type="ECO:0000259" key="1">
    <source>
        <dbReference type="PROSITE" id="PS51462"/>
    </source>
</evidence>
<dbReference type="SUPFAM" id="SSF55811">
    <property type="entry name" value="Nudix"/>
    <property type="match status" value="1"/>
</dbReference>
<accession>C5BV57</accession>
<gene>
    <name evidence="2" type="ordered locus">Bcav_2192</name>
</gene>
<dbReference type="AlphaFoldDB" id="C5BV57"/>
<dbReference type="RefSeq" id="WP_015882684.1">
    <property type="nucleotide sequence ID" value="NC_012669.1"/>
</dbReference>
<dbReference type="KEGG" id="bcv:Bcav_2192"/>
<name>C5BV57_BEUC1</name>
<dbReference type="PROSITE" id="PS51462">
    <property type="entry name" value="NUDIX"/>
    <property type="match status" value="1"/>
</dbReference>
<feature type="domain" description="Nudix hydrolase" evidence="1">
    <location>
        <begin position="38"/>
        <end position="167"/>
    </location>
</feature>